<dbReference type="Proteomes" id="UP001285263">
    <property type="component" value="Unassembled WGS sequence"/>
</dbReference>
<gene>
    <name evidence="2" type="ORF">SNE35_28610</name>
</gene>
<organism evidence="2 3">
    <name type="scientific">Roseateles agri</name>
    <dbReference type="NCBI Taxonomy" id="3098619"/>
    <lineage>
        <taxon>Bacteria</taxon>
        <taxon>Pseudomonadati</taxon>
        <taxon>Pseudomonadota</taxon>
        <taxon>Betaproteobacteria</taxon>
        <taxon>Burkholderiales</taxon>
        <taxon>Sphaerotilaceae</taxon>
        <taxon>Roseateles</taxon>
    </lineage>
</organism>
<evidence type="ECO:0000313" key="3">
    <source>
        <dbReference type="Proteomes" id="UP001285263"/>
    </source>
</evidence>
<reference evidence="2 3" key="1">
    <citation type="submission" date="2023-11" db="EMBL/GenBank/DDBJ databases">
        <title>Paucibacter sp. nov., isolated from fresh soil in Korea.</title>
        <authorList>
            <person name="Le N.T.T."/>
        </authorList>
    </citation>
    <scope>NUCLEOTIDE SEQUENCE [LARGE SCALE GENOMIC DNA]</scope>
    <source>
        <strain evidence="2 3">R3-3</strain>
    </source>
</reference>
<comment type="caution">
    <text evidence="2">The sequence shown here is derived from an EMBL/GenBank/DDBJ whole genome shotgun (WGS) entry which is preliminary data.</text>
</comment>
<dbReference type="EMBL" id="JAXCLA010000010">
    <property type="protein sequence ID" value="MDY0748496.1"/>
    <property type="molecule type" value="Genomic_DNA"/>
</dbReference>
<dbReference type="InterPro" id="IPR006573">
    <property type="entry name" value="NHR_dom"/>
</dbReference>
<dbReference type="RefSeq" id="WP_320426460.1">
    <property type="nucleotide sequence ID" value="NZ_JAXCLA010000010.1"/>
</dbReference>
<sequence>MPAITIQDLENAKLDTDLIAEVATSSQMTVVDRLGQTKQTMAGAVASLAAYTSRGDWVTGQTYALKDLSKQSGTWYMCLVGHVAGTFATDLANGKWQIYQGLTAGDMTAGTLSPSVATQTSGGGGGKAYSLMSYLSNKLIQVHAWYAFLANDIIEYSGGAPIYGHASFNDNVTIQGAVDSDHHISFQSRPHYSATATLNELNGFDSLIESTAGTITSAAGVKVGNPLGTGTITSMYGVRVGYLTRGAQDNYGVYVAGAASGSGKNYAFYSAGEGVSSHFGGGIVLGFGTTGYATLRYDPDLGHVLMYAPPGKETKFSGDAGHYKIRLGPPDSDDTDATIENASDGFFKLTPRPTYAIKAMAGDFHVAEAGKGLVLTNASGTVTRRVRLNDAGTALVIEPL</sequence>
<proteinExistence type="predicted"/>
<evidence type="ECO:0000259" key="1">
    <source>
        <dbReference type="PROSITE" id="PS51065"/>
    </source>
</evidence>
<accession>A0ABU5DQ93</accession>
<protein>
    <recommendedName>
        <fullName evidence="1">NHR domain-containing protein</fullName>
    </recommendedName>
</protein>
<name>A0ABU5DQ93_9BURK</name>
<feature type="domain" description="NHR" evidence="1">
    <location>
        <begin position="361"/>
        <end position="400"/>
    </location>
</feature>
<evidence type="ECO:0000313" key="2">
    <source>
        <dbReference type="EMBL" id="MDY0748496.1"/>
    </source>
</evidence>
<keyword evidence="3" id="KW-1185">Reference proteome</keyword>
<dbReference type="PROSITE" id="PS51065">
    <property type="entry name" value="NHR"/>
    <property type="match status" value="1"/>
</dbReference>